<gene>
    <name evidence="1" type="ORF">IO98_14955</name>
</gene>
<proteinExistence type="predicted"/>
<evidence type="ECO:0000313" key="2">
    <source>
        <dbReference type="Proteomes" id="UP000028525"/>
    </source>
</evidence>
<dbReference type="EMBL" id="JPME01000018">
    <property type="protein sequence ID" value="KEZ89283.1"/>
    <property type="molecule type" value="Genomic_DNA"/>
</dbReference>
<dbReference type="Proteomes" id="UP000028525">
    <property type="component" value="Unassembled WGS sequence"/>
</dbReference>
<evidence type="ECO:0000313" key="1">
    <source>
        <dbReference type="EMBL" id="KEZ89283.1"/>
    </source>
</evidence>
<reference evidence="1 2" key="1">
    <citation type="submission" date="2014-07" db="EMBL/GenBank/DDBJ databases">
        <title>Draft genome of Clostridium celerecrescens 152B isolated from sediments associated with methane hydrate from Krishna Godavari basin.</title>
        <authorList>
            <person name="Honkalas V.S."/>
            <person name="Dabir A.P."/>
            <person name="Arora P."/>
            <person name="Dhakephalkar P.K."/>
        </authorList>
    </citation>
    <scope>NUCLEOTIDE SEQUENCE [LARGE SCALE GENOMIC DNA]</scope>
    <source>
        <strain evidence="1 2">152B</strain>
    </source>
</reference>
<organism evidence="1 2">
    <name type="scientific">Lacrimispora celerecrescens</name>
    <dbReference type="NCBI Taxonomy" id="29354"/>
    <lineage>
        <taxon>Bacteria</taxon>
        <taxon>Bacillati</taxon>
        <taxon>Bacillota</taxon>
        <taxon>Clostridia</taxon>
        <taxon>Lachnospirales</taxon>
        <taxon>Lachnospiraceae</taxon>
        <taxon>Lacrimispora</taxon>
    </lineage>
</organism>
<accession>A0A084JJZ9</accession>
<dbReference type="AlphaFoldDB" id="A0A084JJZ9"/>
<protein>
    <submittedName>
        <fullName evidence="1">Uncharacterized protein</fullName>
    </submittedName>
</protein>
<keyword evidence="2" id="KW-1185">Reference proteome</keyword>
<sequence>MMICHHLLKKNSTVRNYKKKLNQLMLFFNDNREQYNTIIQTNLDENFKSLNIKVENYSKTNDDNDRINETLSKEFNQIRRFLISTRE</sequence>
<comment type="caution">
    <text evidence="1">The sequence shown here is derived from an EMBL/GenBank/DDBJ whole genome shotgun (WGS) entry which is preliminary data.</text>
</comment>
<name>A0A084JJZ9_9FIRM</name>